<evidence type="ECO:0008006" key="4">
    <source>
        <dbReference type="Google" id="ProtNLM"/>
    </source>
</evidence>
<feature type="coiled-coil region" evidence="1">
    <location>
        <begin position="4"/>
        <end position="38"/>
    </location>
</feature>
<keyword evidence="1" id="KW-0175">Coiled coil</keyword>
<name>A0ABT9IW40_9BACL</name>
<reference evidence="2 3" key="1">
    <citation type="submission" date="2023-08" db="EMBL/GenBank/DDBJ databases">
        <authorList>
            <person name="Park J.-S."/>
        </authorList>
    </citation>
    <scope>NUCLEOTIDE SEQUENCE [LARGE SCALE GENOMIC DNA]</scope>
    <source>
        <strain evidence="2 3">2205SS18-9</strain>
    </source>
</reference>
<evidence type="ECO:0000313" key="3">
    <source>
        <dbReference type="Proteomes" id="UP001231941"/>
    </source>
</evidence>
<accession>A0ABT9IW40</accession>
<comment type="caution">
    <text evidence="2">The sequence shown here is derived from an EMBL/GenBank/DDBJ whole genome shotgun (WGS) entry which is preliminary data.</text>
</comment>
<evidence type="ECO:0000313" key="2">
    <source>
        <dbReference type="EMBL" id="MDP5273562.1"/>
    </source>
</evidence>
<organism evidence="2 3">
    <name type="scientific">Chengkuizengella axinellae</name>
    <dbReference type="NCBI Taxonomy" id="3064388"/>
    <lineage>
        <taxon>Bacteria</taxon>
        <taxon>Bacillati</taxon>
        <taxon>Bacillota</taxon>
        <taxon>Bacilli</taxon>
        <taxon>Bacillales</taxon>
        <taxon>Paenibacillaceae</taxon>
        <taxon>Chengkuizengella</taxon>
    </lineage>
</organism>
<evidence type="ECO:0000256" key="1">
    <source>
        <dbReference type="SAM" id="Coils"/>
    </source>
</evidence>
<gene>
    <name evidence="2" type="ORF">Q5Y73_05555</name>
</gene>
<dbReference type="RefSeq" id="WP_305990823.1">
    <property type="nucleotide sequence ID" value="NZ_JAVAMP010000001.1"/>
</dbReference>
<dbReference type="EMBL" id="JAVAMP010000001">
    <property type="protein sequence ID" value="MDP5273562.1"/>
    <property type="molecule type" value="Genomic_DNA"/>
</dbReference>
<keyword evidence="3" id="KW-1185">Reference proteome</keyword>
<protein>
    <recommendedName>
        <fullName evidence="4">DUF1640 domain-containing protein</fullName>
    </recommendedName>
</protein>
<dbReference type="Proteomes" id="UP001231941">
    <property type="component" value="Unassembled WGS sequence"/>
</dbReference>
<proteinExistence type="predicted"/>
<sequence length="96" mass="11253">MSGDEAIKQRIDVLERDIKEFKAEMKGMNERIRNTELSVSKIEIMMDQMSHDWKELKIQLDRLILNQSQGWPKITIEILKWSILIIGSLLGIKMVI</sequence>